<dbReference type="SMART" id="SM00355">
    <property type="entry name" value="ZnF_C2H2"/>
    <property type="match status" value="2"/>
</dbReference>
<keyword evidence="5" id="KW-0677">Repeat</keyword>
<keyword evidence="10" id="KW-0804">Transcription</keyword>
<keyword evidence="4" id="KW-0479">Metal-binding</keyword>
<feature type="region of interest" description="Disordered" evidence="13">
    <location>
        <begin position="212"/>
        <end position="279"/>
    </location>
</feature>
<dbReference type="STRING" id="1408163.A0A0F4Z5E2"/>
<feature type="compositionally biased region" description="Basic residues" evidence="13">
    <location>
        <begin position="614"/>
        <end position="624"/>
    </location>
</feature>
<keyword evidence="8" id="KW-0805">Transcription regulation</keyword>
<name>A0A0F4Z5E2_RASE3</name>
<evidence type="ECO:0000256" key="10">
    <source>
        <dbReference type="ARBA" id="ARBA00023163"/>
    </source>
</evidence>
<evidence type="ECO:0000256" key="6">
    <source>
        <dbReference type="ARBA" id="ARBA00022771"/>
    </source>
</evidence>
<dbReference type="FunFam" id="3.30.160.60:FF:000141">
    <property type="entry name" value="C2H2 zinc finger protein"/>
    <property type="match status" value="1"/>
</dbReference>
<keyword evidence="6 12" id="KW-0863">Zinc-finger</keyword>
<dbReference type="GO" id="GO:0005737">
    <property type="term" value="C:cytoplasm"/>
    <property type="evidence" value="ECO:0007669"/>
    <property type="project" value="UniProtKB-SubCell"/>
</dbReference>
<evidence type="ECO:0000256" key="2">
    <source>
        <dbReference type="ARBA" id="ARBA00004496"/>
    </source>
</evidence>
<organism evidence="15 16">
    <name type="scientific">Rasamsonia emersonii (strain ATCC 16479 / CBS 393.64 / IMI 116815)</name>
    <dbReference type="NCBI Taxonomy" id="1408163"/>
    <lineage>
        <taxon>Eukaryota</taxon>
        <taxon>Fungi</taxon>
        <taxon>Dikarya</taxon>
        <taxon>Ascomycota</taxon>
        <taxon>Pezizomycotina</taxon>
        <taxon>Eurotiomycetes</taxon>
        <taxon>Eurotiomycetidae</taxon>
        <taxon>Eurotiales</taxon>
        <taxon>Trichocomaceae</taxon>
        <taxon>Rasamsonia</taxon>
    </lineage>
</organism>
<keyword evidence="7" id="KW-0862">Zinc</keyword>
<keyword evidence="9" id="KW-0843">Virulence</keyword>
<sequence>MEAPYSMPQGPMPGQPAYYFYNQDVESQQRQQAAFTSHPSEMPAFHAPMPVFQQQTQPQPQQPIYTSHPMNGHPQKNAFQQQMSMTPIASPQPTHLKPTIIVQQESPALFPLDTRFVNADFYGFPSTPPLSSSGSTISSPPSSCGMLQTPVNGSFFPVEKVEGVKEGCEAEVHTEILANSEWARSDSPPMTPVFIHPPSVTASQASELLSANASCPSLSPSPSPVSDSLISSQQPVNLPAEPSSSDFCDPRQLTVEPGASTSAPADFPPLPTLCSGDDDEHKLVLGGSSLTLTTSETSQAPFSSSAEATLSTLPTFDSFSDLDSDEELVGGAADFAPSTSNTFYLGDKRQRVGPYVLDEDEFLSEQGFEDLDDEDALARSGLPTTISLSELQPADDSATGDMRVKKRASRKSMQKKPVSDTDSDAYDSLENQPPVNSRGNTTQDQATAPQGSTQSDEKTDSTAAVSGSSDGAAPPPVPVNRRGRKQSLTDDPSKTFVCSLCSRRFRRQEHLKRHYRSLHTQDKPFECSECGKKFSRSDNLAQHARTHGGGSVVMGVIDTSNDVTPSTQSYEETDAGVLGAVLYEAANAAATQSTTSESSSSVASDSSSSGDRRPQKKRKREESA</sequence>
<keyword evidence="16" id="KW-1185">Reference proteome</keyword>
<dbReference type="InterPro" id="IPR036236">
    <property type="entry name" value="Znf_C2H2_sf"/>
</dbReference>
<dbReference type="PANTHER" id="PTHR19818">
    <property type="entry name" value="ZINC FINGER PROTEIN ZIC AND GLI"/>
    <property type="match status" value="1"/>
</dbReference>
<feature type="compositionally biased region" description="Low complexity" evidence="13">
    <location>
        <begin position="212"/>
        <end position="232"/>
    </location>
</feature>
<evidence type="ECO:0000313" key="16">
    <source>
        <dbReference type="Proteomes" id="UP000053958"/>
    </source>
</evidence>
<dbReference type="Gene3D" id="3.30.160.60">
    <property type="entry name" value="Classic Zinc Finger"/>
    <property type="match status" value="2"/>
</dbReference>
<dbReference type="PANTHER" id="PTHR19818:SF139">
    <property type="entry name" value="PAIR-RULE PROTEIN ODD-PAIRED"/>
    <property type="match status" value="1"/>
</dbReference>
<dbReference type="InterPro" id="IPR013087">
    <property type="entry name" value="Znf_C2H2_type"/>
</dbReference>
<feature type="domain" description="C2H2-type" evidence="14">
    <location>
        <begin position="525"/>
        <end position="552"/>
    </location>
</feature>
<evidence type="ECO:0000256" key="13">
    <source>
        <dbReference type="SAM" id="MobiDB-lite"/>
    </source>
</evidence>
<proteinExistence type="predicted"/>
<evidence type="ECO:0000313" key="15">
    <source>
        <dbReference type="EMBL" id="KKA25108.1"/>
    </source>
</evidence>
<evidence type="ECO:0000256" key="5">
    <source>
        <dbReference type="ARBA" id="ARBA00022737"/>
    </source>
</evidence>
<evidence type="ECO:0000256" key="9">
    <source>
        <dbReference type="ARBA" id="ARBA00023026"/>
    </source>
</evidence>
<dbReference type="AlphaFoldDB" id="A0A0F4Z5E2"/>
<dbReference type="GO" id="GO:0000978">
    <property type="term" value="F:RNA polymerase II cis-regulatory region sequence-specific DNA binding"/>
    <property type="evidence" value="ECO:0007669"/>
    <property type="project" value="TreeGrafter"/>
</dbReference>
<dbReference type="GO" id="GO:0045944">
    <property type="term" value="P:positive regulation of transcription by RNA polymerase II"/>
    <property type="evidence" value="ECO:0007669"/>
    <property type="project" value="UniProtKB-ARBA"/>
</dbReference>
<gene>
    <name evidence="15" type="ORF">T310_0813</name>
</gene>
<feature type="compositionally biased region" description="Polar residues" evidence="13">
    <location>
        <begin position="429"/>
        <end position="454"/>
    </location>
</feature>
<evidence type="ECO:0000259" key="14">
    <source>
        <dbReference type="PROSITE" id="PS50157"/>
    </source>
</evidence>
<reference evidence="15 16" key="1">
    <citation type="submission" date="2015-04" db="EMBL/GenBank/DDBJ databases">
        <authorList>
            <person name="Heijne W.H."/>
            <person name="Fedorova N.D."/>
            <person name="Nierman W.C."/>
            <person name="Vollebregt A.W."/>
            <person name="Zhao Z."/>
            <person name="Wu L."/>
            <person name="Kumar M."/>
            <person name="Stam H."/>
            <person name="van den Berg M.A."/>
            <person name="Pel H.J."/>
        </authorList>
    </citation>
    <scope>NUCLEOTIDE SEQUENCE [LARGE SCALE GENOMIC DNA]</scope>
    <source>
        <strain evidence="15 16">CBS 393.64</strain>
    </source>
</reference>
<feature type="domain" description="C2H2-type" evidence="14">
    <location>
        <begin position="496"/>
        <end position="524"/>
    </location>
</feature>
<dbReference type="Pfam" id="PF00096">
    <property type="entry name" value="zf-C2H2"/>
    <property type="match status" value="2"/>
</dbReference>
<dbReference type="EMBL" id="LASV01000035">
    <property type="protein sequence ID" value="KKA25108.1"/>
    <property type="molecule type" value="Genomic_DNA"/>
</dbReference>
<dbReference type="GO" id="GO:0000981">
    <property type="term" value="F:DNA-binding transcription factor activity, RNA polymerase II-specific"/>
    <property type="evidence" value="ECO:0007669"/>
    <property type="project" value="TreeGrafter"/>
</dbReference>
<dbReference type="OrthoDB" id="654211at2759"/>
<evidence type="ECO:0000256" key="1">
    <source>
        <dbReference type="ARBA" id="ARBA00004123"/>
    </source>
</evidence>
<accession>A0A0F4Z5E2</accession>
<feature type="compositionally biased region" description="Acidic residues" evidence="13">
    <location>
        <begin position="366"/>
        <end position="375"/>
    </location>
</feature>
<dbReference type="SUPFAM" id="SSF57667">
    <property type="entry name" value="beta-beta-alpha zinc fingers"/>
    <property type="match status" value="1"/>
</dbReference>
<keyword evidence="11" id="KW-0539">Nucleus</keyword>
<evidence type="ECO:0000256" key="4">
    <source>
        <dbReference type="ARBA" id="ARBA00022723"/>
    </source>
</evidence>
<feature type="region of interest" description="Disordered" evidence="13">
    <location>
        <begin position="588"/>
        <end position="624"/>
    </location>
</feature>
<keyword evidence="3" id="KW-0963">Cytoplasm</keyword>
<feature type="compositionally biased region" description="Basic residues" evidence="13">
    <location>
        <begin position="404"/>
        <end position="414"/>
    </location>
</feature>
<evidence type="ECO:0000256" key="11">
    <source>
        <dbReference type="ARBA" id="ARBA00023242"/>
    </source>
</evidence>
<dbReference type="Proteomes" id="UP000053958">
    <property type="component" value="Unassembled WGS sequence"/>
</dbReference>
<dbReference type="FunFam" id="3.30.160.60:FF:000243">
    <property type="entry name" value="Probable transcription factor steA"/>
    <property type="match status" value="1"/>
</dbReference>
<dbReference type="GO" id="GO:0005634">
    <property type="term" value="C:nucleus"/>
    <property type="evidence" value="ECO:0007669"/>
    <property type="project" value="UniProtKB-SubCell"/>
</dbReference>
<dbReference type="RefSeq" id="XP_013331720.1">
    <property type="nucleotide sequence ID" value="XM_013476266.1"/>
</dbReference>
<evidence type="ECO:0000256" key="8">
    <source>
        <dbReference type="ARBA" id="ARBA00023015"/>
    </source>
</evidence>
<evidence type="ECO:0000256" key="3">
    <source>
        <dbReference type="ARBA" id="ARBA00022490"/>
    </source>
</evidence>
<dbReference type="InterPro" id="IPR050329">
    <property type="entry name" value="GLI_C2H2-zinc-finger"/>
</dbReference>
<dbReference type="GO" id="GO:0008270">
    <property type="term" value="F:zinc ion binding"/>
    <property type="evidence" value="ECO:0007669"/>
    <property type="project" value="UniProtKB-KW"/>
</dbReference>
<evidence type="ECO:0000256" key="12">
    <source>
        <dbReference type="PROSITE-ProRule" id="PRU00042"/>
    </source>
</evidence>
<comment type="subcellular location">
    <subcellularLocation>
        <location evidence="2">Cytoplasm</location>
    </subcellularLocation>
    <subcellularLocation>
        <location evidence="1">Nucleus</location>
    </subcellularLocation>
</comment>
<evidence type="ECO:0000256" key="7">
    <source>
        <dbReference type="ARBA" id="ARBA00022833"/>
    </source>
</evidence>
<feature type="region of interest" description="Disordered" evidence="13">
    <location>
        <begin position="366"/>
        <end position="493"/>
    </location>
</feature>
<dbReference type="PROSITE" id="PS00028">
    <property type="entry name" value="ZINC_FINGER_C2H2_1"/>
    <property type="match status" value="2"/>
</dbReference>
<comment type="caution">
    <text evidence="15">The sequence shown here is derived from an EMBL/GenBank/DDBJ whole genome shotgun (WGS) entry which is preliminary data.</text>
</comment>
<protein>
    <submittedName>
        <fullName evidence="15">C2H2 transcription factor (Seb1)</fullName>
    </submittedName>
</protein>
<feature type="compositionally biased region" description="Low complexity" evidence="13">
    <location>
        <begin position="588"/>
        <end position="609"/>
    </location>
</feature>
<dbReference type="PROSITE" id="PS50157">
    <property type="entry name" value="ZINC_FINGER_C2H2_2"/>
    <property type="match status" value="2"/>
</dbReference>
<dbReference type="GeneID" id="25312867"/>